<protein>
    <submittedName>
        <fullName evidence="2">Uncharacterized protein</fullName>
    </submittedName>
</protein>
<feature type="compositionally biased region" description="Polar residues" evidence="1">
    <location>
        <begin position="590"/>
        <end position="611"/>
    </location>
</feature>
<feature type="compositionally biased region" description="Polar residues" evidence="1">
    <location>
        <begin position="314"/>
        <end position="325"/>
    </location>
</feature>
<feature type="compositionally biased region" description="Polar residues" evidence="1">
    <location>
        <begin position="663"/>
        <end position="687"/>
    </location>
</feature>
<feature type="region of interest" description="Disordered" evidence="1">
    <location>
        <begin position="475"/>
        <end position="528"/>
    </location>
</feature>
<organism evidence="2 3">
    <name type="scientific">Candidula unifasciata</name>
    <dbReference type="NCBI Taxonomy" id="100452"/>
    <lineage>
        <taxon>Eukaryota</taxon>
        <taxon>Metazoa</taxon>
        <taxon>Spiralia</taxon>
        <taxon>Lophotrochozoa</taxon>
        <taxon>Mollusca</taxon>
        <taxon>Gastropoda</taxon>
        <taxon>Heterobranchia</taxon>
        <taxon>Euthyneura</taxon>
        <taxon>Panpulmonata</taxon>
        <taxon>Eupulmonata</taxon>
        <taxon>Stylommatophora</taxon>
        <taxon>Helicina</taxon>
        <taxon>Helicoidea</taxon>
        <taxon>Geomitridae</taxon>
        <taxon>Candidula</taxon>
    </lineage>
</organism>
<gene>
    <name evidence="2" type="ORF">CUNI_LOCUS8386</name>
</gene>
<feature type="region of interest" description="Disordered" evidence="1">
    <location>
        <begin position="291"/>
        <end position="325"/>
    </location>
</feature>
<reference evidence="2" key="1">
    <citation type="submission" date="2021-04" db="EMBL/GenBank/DDBJ databases">
        <authorList>
            <consortium name="Molecular Ecology Group"/>
        </authorList>
    </citation>
    <scope>NUCLEOTIDE SEQUENCE</scope>
</reference>
<feature type="region of interest" description="Disordered" evidence="1">
    <location>
        <begin position="654"/>
        <end position="703"/>
    </location>
</feature>
<dbReference type="Proteomes" id="UP000678393">
    <property type="component" value="Unassembled WGS sequence"/>
</dbReference>
<evidence type="ECO:0000313" key="3">
    <source>
        <dbReference type="Proteomes" id="UP000678393"/>
    </source>
</evidence>
<sequence>MNGHVNSAAGAAGCDEGSKEEEETGAEDSSGYMDSATLAMGDNLEHVSVLDDDSEQPDGQRSSLSLDDDGGAYFEPHSQDTVIRQAIHIQDGNVSSSTSLEASNDNDVVFNPVQRLHFDNHCDYEDYDDNDNEDSLEVVTDTVDNSTVGNREYLPHRRVVNGSDMTEHGAYGGMPIAQDQVQNVRIIEGHDSSLLDDSSGTFGFNFLQPQMVHLPLMSPVNLNSGNSSRMDDEAHNLYDSLEREDGSSLYEETDDRIMENNSSEYFSAGSMSLVVANSQVPDCDSLWAQDDSSDHGNYLPHSQQHLNGGHGGEQNFSRNQSPSRNFQMDISGLFAPKRRGDGIIGEGVLGGYGDVRDVENDNTDALTLELSEEGLSHTTQMYAQPVSASSITTAPTSFGNGTQAQNDRINSRILAQNSSQFCLFNNRSVHHIPSDSLARNHVLSQGFPKNDSDASSQVEGDGVDVHMDERQAGAGSFFASDQKPAVDSNPPARRQGVSKIHTRRPAVQGSASSGENRKPLTVNPRQGAAAIRKNVPPMKSGSHSDANGRGNTAVVRRNTGIEQVKGNNSGLSSGSTVQSRIPPGPMSGFSIASRSNSHTSLASNGSSTNSRVGGVGKESYMSTNTQITTRGAAPFVARSEPNHPMTMAQRLTGCVGDSGHTLAHSTHTSAANPQQNNQLLPHLPNSSDRTHPAVSPQLESHKPQTFIKQQSLGAHVQNPPNIADPVHDLQNCRSGEPHLTQGFNETRLTRWVPDRRNLVFSKAQELQVLNLNSQRPHLDNDIQGIEEVRSHLHTMLHLGAESC</sequence>
<feature type="non-terminal residue" evidence="2">
    <location>
        <position position="1"/>
    </location>
</feature>
<proteinExistence type="predicted"/>
<evidence type="ECO:0000313" key="2">
    <source>
        <dbReference type="EMBL" id="CAG5122828.1"/>
    </source>
</evidence>
<feature type="region of interest" description="Disordered" evidence="1">
    <location>
        <begin position="561"/>
        <end position="627"/>
    </location>
</feature>
<name>A0A8S3Z3D1_9EUPU</name>
<dbReference type="EMBL" id="CAJHNH020001372">
    <property type="protein sequence ID" value="CAG5122828.1"/>
    <property type="molecule type" value="Genomic_DNA"/>
</dbReference>
<accession>A0A8S3Z3D1</accession>
<feature type="region of interest" description="Disordered" evidence="1">
    <location>
        <begin position="1"/>
        <end position="75"/>
    </location>
</feature>
<comment type="caution">
    <text evidence="2">The sequence shown here is derived from an EMBL/GenBank/DDBJ whole genome shotgun (WGS) entry which is preliminary data.</text>
</comment>
<evidence type="ECO:0000256" key="1">
    <source>
        <dbReference type="SAM" id="MobiDB-lite"/>
    </source>
</evidence>
<dbReference type="OrthoDB" id="8190486at2759"/>
<dbReference type="AlphaFoldDB" id="A0A8S3Z3D1"/>
<feature type="compositionally biased region" description="Polar residues" evidence="1">
    <location>
        <begin position="565"/>
        <end position="579"/>
    </location>
</feature>
<keyword evidence="3" id="KW-1185">Reference proteome</keyword>